<gene>
    <name evidence="1" type="ORF">G1358_19660</name>
</gene>
<comment type="caution">
    <text evidence="1">The sequence shown here is derived from an EMBL/GenBank/DDBJ whole genome shotgun (WGS) entry which is preliminary data.</text>
</comment>
<proteinExistence type="predicted"/>
<organism evidence="1">
    <name type="scientific">Salmonella enterica</name>
    <name type="common">Salmonella choleraesuis</name>
    <dbReference type="NCBI Taxonomy" id="28901"/>
    <lineage>
        <taxon>Bacteria</taxon>
        <taxon>Pseudomonadati</taxon>
        <taxon>Pseudomonadota</taxon>
        <taxon>Gammaproteobacteria</taxon>
        <taxon>Enterobacterales</taxon>
        <taxon>Enterobacteriaceae</taxon>
        <taxon>Salmonella</taxon>
    </lineage>
</organism>
<dbReference type="AlphaFoldDB" id="A0A722G6C4"/>
<reference evidence="1" key="2">
    <citation type="submission" date="2019-01" db="EMBL/GenBank/DDBJ databases">
        <authorList>
            <consortium name="NCBI Pathogen Detection Project"/>
        </authorList>
    </citation>
    <scope>NUCLEOTIDE SEQUENCE</scope>
    <source>
        <strain evidence="1">R15.0410</strain>
    </source>
</reference>
<protein>
    <recommendedName>
        <fullName evidence="2">DUF3800 domain-containing protein</fullName>
    </recommendedName>
</protein>
<feature type="non-terminal residue" evidence="1">
    <location>
        <position position="137"/>
    </location>
</feature>
<name>A0A722G6C4_SALER</name>
<evidence type="ECO:0008006" key="2">
    <source>
        <dbReference type="Google" id="ProtNLM"/>
    </source>
</evidence>
<accession>A0A722G6C4</accession>
<reference evidence="1" key="1">
    <citation type="journal article" date="2018" name="Genome Biol.">
        <title>SKESA: strategic k-mer extension for scrupulous assemblies.</title>
        <authorList>
            <person name="Souvorov A."/>
            <person name="Agarwala R."/>
            <person name="Lipman D.J."/>
        </authorList>
    </citation>
    <scope>NUCLEOTIDE SEQUENCE</scope>
    <source>
        <strain evidence="1">R15.0410</strain>
    </source>
</reference>
<dbReference type="EMBL" id="DAAQEC010000039">
    <property type="protein sequence ID" value="HAD8920658.1"/>
    <property type="molecule type" value="Genomic_DNA"/>
</dbReference>
<sequence length="137" mass="15856">MITFSMDESGYTGYDLLHKEQKFQGASSILINHDDASRLIKEYFPKLQADELKYSSLKRRDSNRKPLFELQKHLLSNYPCITCVGDKRFLLILMFIDYAVEPFYYDSGINLYEDGGNFSMASMVYYVGPAYYGSAFD</sequence>
<evidence type="ECO:0000313" key="1">
    <source>
        <dbReference type="EMBL" id="HAD8920658.1"/>
    </source>
</evidence>